<dbReference type="AlphaFoldDB" id="A0A4Z2GJQ7"/>
<dbReference type="EMBL" id="SRLO01000515">
    <property type="protein sequence ID" value="TNN53470.1"/>
    <property type="molecule type" value="Genomic_DNA"/>
</dbReference>
<protein>
    <submittedName>
        <fullName evidence="1">Uncharacterized protein</fullName>
    </submittedName>
</protein>
<name>A0A4Z2GJQ7_9TELE</name>
<dbReference type="Proteomes" id="UP000314294">
    <property type="component" value="Unassembled WGS sequence"/>
</dbReference>
<reference evidence="1 2" key="1">
    <citation type="submission" date="2019-03" db="EMBL/GenBank/DDBJ databases">
        <title>First draft genome of Liparis tanakae, snailfish: a comprehensive survey of snailfish specific genes.</title>
        <authorList>
            <person name="Kim W."/>
            <person name="Song I."/>
            <person name="Jeong J.-H."/>
            <person name="Kim D."/>
            <person name="Kim S."/>
            <person name="Ryu S."/>
            <person name="Song J.Y."/>
            <person name="Lee S.K."/>
        </authorList>
    </citation>
    <scope>NUCLEOTIDE SEQUENCE [LARGE SCALE GENOMIC DNA]</scope>
    <source>
        <tissue evidence="1">Muscle</tissue>
    </source>
</reference>
<evidence type="ECO:0000313" key="2">
    <source>
        <dbReference type="Proteomes" id="UP000314294"/>
    </source>
</evidence>
<evidence type="ECO:0000313" key="1">
    <source>
        <dbReference type="EMBL" id="TNN53470.1"/>
    </source>
</evidence>
<comment type="caution">
    <text evidence="1">The sequence shown here is derived from an EMBL/GenBank/DDBJ whole genome shotgun (WGS) entry which is preliminary data.</text>
</comment>
<organism evidence="1 2">
    <name type="scientific">Liparis tanakae</name>
    <name type="common">Tanaka's snailfish</name>
    <dbReference type="NCBI Taxonomy" id="230148"/>
    <lineage>
        <taxon>Eukaryota</taxon>
        <taxon>Metazoa</taxon>
        <taxon>Chordata</taxon>
        <taxon>Craniata</taxon>
        <taxon>Vertebrata</taxon>
        <taxon>Euteleostomi</taxon>
        <taxon>Actinopterygii</taxon>
        <taxon>Neopterygii</taxon>
        <taxon>Teleostei</taxon>
        <taxon>Neoteleostei</taxon>
        <taxon>Acanthomorphata</taxon>
        <taxon>Eupercaria</taxon>
        <taxon>Perciformes</taxon>
        <taxon>Cottioidei</taxon>
        <taxon>Cottales</taxon>
        <taxon>Liparidae</taxon>
        <taxon>Liparis</taxon>
    </lineage>
</organism>
<keyword evidence="2" id="KW-1185">Reference proteome</keyword>
<proteinExistence type="predicted"/>
<gene>
    <name evidence="1" type="ORF">EYF80_036312</name>
</gene>
<accession>A0A4Z2GJQ7</accession>
<sequence length="220" mass="24383">MELPISVETLRNLLRSQRGTFTTQLGVESVLDVALSHDAEVPDDFDGRVPQHVVLVVVQRLTGRHHDGFSSMNAEGGFVHEHLGSVEEGRRRQSAELLAIVGEARAQTAESKSGSHQDRVAEAFRRCHRLRKTSKKKRMRLDGGNARRVWKQRLQRLLTCSTDSAASLGATCSLISSIFSTKIFRSSVISIDATGVPRTRTLYFSRTPSLVSSTPQFRAV</sequence>